<evidence type="ECO:0000256" key="3">
    <source>
        <dbReference type="ARBA" id="ARBA00022989"/>
    </source>
</evidence>
<keyword evidence="3 5" id="KW-1133">Transmembrane helix</keyword>
<dbReference type="GO" id="GO:0022857">
    <property type="term" value="F:transmembrane transporter activity"/>
    <property type="evidence" value="ECO:0007669"/>
    <property type="project" value="InterPro"/>
</dbReference>
<feature type="transmembrane region" description="Helical" evidence="5">
    <location>
        <begin position="273"/>
        <end position="299"/>
    </location>
</feature>
<feature type="transmembrane region" description="Helical" evidence="5">
    <location>
        <begin position="434"/>
        <end position="452"/>
    </location>
</feature>
<dbReference type="Proteomes" id="UP000325440">
    <property type="component" value="Unassembled WGS sequence"/>
</dbReference>
<dbReference type="AlphaFoldDB" id="A0A5E4MZE2"/>
<keyword evidence="2 5" id="KW-0812">Transmembrane</keyword>
<sequence>MALATSSIQEPTIDNELSVPTTNVKNKFRLTLEPIMILILIGVKINLMIQTNLFEERVCLHTSLGKNKSVNCYNMTNAEKRTVQPDVAKLQMFANLIETLSPSISALFLGSWSDINGRLPLFIVTISGIVLSNCMYCVISAMPELSPIFFLVCSLPIALSGGRAVLYLAAYCYIVDITDVQTRAFRFGVLQSCTAFGSILGSIMSPYLCNKSYTYAFTTSSICATAGLLYTSIYLKETIVIKEDVNKNLFRLNLVRDTWQTVLKPRFGYLRCIILISVMIITIDIIDVFGELSIIYLYLQKQFSWTLENYTLFNAYSTLISALLPAISLYVFSTKLKISDIHLAITSTGFKIIHKIGLAYSVYGWNFYVVQIVGSLIYSSETLVRSQLSKIFPSEDLGKIYAFINVMEDFGILLGTPIYTTLYNMTIDNFANCFLFLSSILETFILMLYLFMLSCLSKSTQPDHLLTEN</sequence>
<accession>A0A5E4MZE2</accession>
<feature type="transmembrane region" description="Helical" evidence="5">
    <location>
        <begin position="214"/>
        <end position="235"/>
    </location>
</feature>
<dbReference type="OrthoDB" id="430300at2759"/>
<evidence type="ECO:0000256" key="2">
    <source>
        <dbReference type="ARBA" id="ARBA00022692"/>
    </source>
</evidence>
<dbReference type="SUPFAM" id="SSF103473">
    <property type="entry name" value="MFS general substrate transporter"/>
    <property type="match status" value="1"/>
</dbReference>
<evidence type="ECO:0000256" key="4">
    <source>
        <dbReference type="ARBA" id="ARBA00023136"/>
    </source>
</evidence>
<dbReference type="GO" id="GO:0016020">
    <property type="term" value="C:membrane"/>
    <property type="evidence" value="ECO:0007669"/>
    <property type="project" value="UniProtKB-SubCell"/>
</dbReference>
<proteinExistence type="predicted"/>
<dbReference type="Gene3D" id="1.20.1250.20">
    <property type="entry name" value="MFS general substrate transporter like domains"/>
    <property type="match status" value="1"/>
</dbReference>
<feature type="transmembrane region" description="Helical" evidence="5">
    <location>
        <begin position="121"/>
        <end position="142"/>
    </location>
</feature>
<dbReference type="PANTHER" id="PTHR23507">
    <property type="entry name" value="ZGC:174356"/>
    <property type="match status" value="1"/>
</dbReference>
<dbReference type="EMBL" id="CABPRJ010001426">
    <property type="protein sequence ID" value="VVC35390.1"/>
    <property type="molecule type" value="Genomic_DNA"/>
</dbReference>
<organism evidence="6 7">
    <name type="scientific">Cinara cedri</name>
    <dbReference type="NCBI Taxonomy" id="506608"/>
    <lineage>
        <taxon>Eukaryota</taxon>
        <taxon>Metazoa</taxon>
        <taxon>Ecdysozoa</taxon>
        <taxon>Arthropoda</taxon>
        <taxon>Hexapoda</taxon>
        <taxon>Insecta</taxon>
        <taxon>Pterygota</taxon>
        <taxon>Neoptera</taxon>
        <taxon>Paraneoptera</taxon>
        <taxon>Hemiptera</taxon>
        <taxon>Sternorrhyncha</taxon>
        <taxon>Aphidomorpha</taxon>
        <taxon>Aphidoidea</taxon>
        <taxon>Aphididae</taxon>
        <taxon>Lachninae</taxon>
        <taxon>Cinara</taxon>
    </lineage>
</organism>
<evidence type="ECO:0000313" key="7">
    <source>
        <dbReference type="Proteomes" id="UP000325440"/>
    </source>
</evidence>
<dbReference type="InterPro" id="IPR036259">
    <property type="entry name" value="MFS_trans_sf"/>
</dbReference>
<comment type="subcellular location">
    <subcellularLocation>
        <location evidence="1">Membrane</location>
        <topology evidence="1">Multi-pass membrane protein</topology>
    </subcellularLocation>
</comment>
<evidence type="ECO:0000313" key="6">
    <source>
        <dbReference type="EMBL" id="VVC35390.1"/>
    </source>
</evidence>
<gene>
    <name evidence="6" type="ORF">CINCED_3A006208</name>
</gene>
<feature type="transmembrane region" description="Helical" evidence="5">
    <location>
        <begin position="358"/>
        <end position="380"/>
    </location>
</feature>
<feature type="transmembrane region" description="Helical" evidence="5">
    <location>
        <begin position="148"/>
        <end position="175"/>
    </location>
</feature>
<feature type="transmembrane region" description="Helical" evidence="5">
    <location>
        <begin position="35"/>
        <end position="54"/>
    </location>
</feature>
<feature type="transmembrane region" description="Helical" evidence="5">
    <location>
        <begin position="311"/>
        <end position="332"/>
    </location>
</feature>
<dbReference type="PANTHER" id="PTHR23507:SF39">
    <property type="entry name" value="GH23453P-RELATED"/>
    <property type="match status" value="1"/>
</dbReference>
<feature type="transmembrane region" description="Helical" evidence="5">
    <location>
        <begin position="90"/>
        <end position="109"/>
    </location>
</feature>
<feature type="transmembrane region" description="Helical" evidence="5">
    <location>
        <begin position="187"/>
        <end position="208"/>
    </location>
</feature>
<feature type="transmembrane region" description="Helical" evidence="5">
    <location>
        <begin position="400"/>
        <end position="422"/>
    </location>
</feature>
<keyword evidence="4 5" id="KW-0472">Membrane</keyword>
<dbReference type="Pfam" id="PF07690">
    <property type="entry name" value="MFS_1"/>
    <property type="match status" value="1"/>
</dbReference>
<evidence type="ECO:0000256" key="5">
    <source>
        <dbReference type="SAM" id="Phobius"/>
    </source>
</evidence>
<name>A0A5E4MZE2_9HEMI</name>
<protein>
    <submittedName>
        <fullName evidence="6">Major facilitator superfamily,Major facilitator superfamily domain</fullName>
    </submittedName>
</protein>
<reference evidence="6 7" key="1">
    <citation type="submission" date="2019-08" db="EMBL/GenBank/DDBJ databases">
        <authorList>
            <person name="Alioto T."/>
            <person name="Alioto T."/>
            <person name="Gomez Garrido J."/>
        </authorList>
    </citation>
    <scope>NUCLEOTIDE SEQUENCE [LARGE SCALE GENOMIC DNA]</scope>
</reference>
<dbReference type="InterPro" id="IPR011701">
    <property type="entry name" value="MFS"/>
</dbReference>
<evidence type="ECO:0000256" key="1">
    <source>
        <dbReference type="ARBA" id="ARBA00004141"/>
    </source>
</evidence>
<keyword evidence="7" id="KW-1185">Reference proteome</keyword>